<dbReference type="AlphaFoldDB" id="V6TK02"/>
<dbReference type="EMBL" id="AHGT01000004">
    <property type="protein sequence ID" value="ESU39303.1"/>
    <property type="molecule type" value="Genomic_DNA"/>
</dbReference>
<dbReference type="Proteomes" id="UP000018320">
    <property type="component" value="Unassembled WGS sequence"/>
</dbReference>
<reference evidence="2" key="1">
    <citation type="submission" date="2012-02" db="EMBL/GenBank/DDBJ databases">
        <title>Genome sequencing of Giardia lamblia Genotypes A2 and B isolates (DH and GS) and comparative analysis with the genomes of Genotypes A1 and E (WB and Pig).</title>
        <authorList>
            <person name="Adam R."/>
            <person name="Dahlstrom E."/>
            <person name="Martens C."/>
            <person name="Bruno D."/>
            <person name="Barbian K."/>
            <person name="Porcella S.F."/>
            <person name="Nash T."/>
        </authorList>
    </citation>
    <scope>NUCLEOTIDE SEQUENCE</scope>
    <source>
        <strain evidence="2">DH</strain>
    </source>
</reference>
<dbReference type="VEuPathDB" id="GiardiaDB:QR46_1182"/>
<name>V6TK02_GIAIN</name>
<dbReference type="VEuPathDB" id="GiardiaDB:DHA2_151048"/>
<gene>
    <name evidence="1" type="ORF">DHA2_151048</name>
</gene>
<organism evidence="1 2">
    <name type="scientific">Giardia intestinalis</name>
    <name type="common">Giardia lamblia</name>
    <dbReference type="NCBI Taxonomy" id="5741"/>
    <lineage>
        <taxon>Eukaryota</taxon>
        <taxon>Metamonada</taxon>
        <taxon>Diplomonadida</taxon>
        <taxon>Hexamitidae</taxon>
        <taxon>Giardiinae</taxon>
        <taxon>Giardia</taxon>
    </lineage>
</organism>
<proteinExistence type="predicted"/>
<comment type="caution">
    <text evidence="1">The sequence shown here is derived from an EMBL/GenBank/DDBJ whole genome shotgun (WGS) entry which is preliminary data.</text>
</comment>
<dbReference type="VEuPathDB" id="GiardiaDB:GL50803_0013945"/>
<protein>
    <submittedName>
        <fullName evidence="1">Uncharacterized protein</fullName>
    </submittedName>
</protein>
<evidence type="ECO:0000313" key="2">
    <source>
        <dbReference type="Proteomes" id="UP000018320"/>
    </source>
</evidence>
<dbReference type="VEuPathDB" id="GiardiaDB:GL50581_53"/>
<accession>V6TK02</accession>
<sequence>MKFYMTHEASRLKESLLAKSRSSRRSRWDEDDDLACSALDVNEGTLPNELESHYLLLKIAGSKSQTHSTCFAASENNCAPLALSAVPVGRSAMVEVDRMALHSATSDSGSAAFQSRPMYATHGARCAPIPGLQSSSKRMARSHALVAHGTTVNLPATPLICSLRATEANKNLSTTMKTVASTLEQQYTSLLKDAATKTGEAAALYYLHTKALAFNDLLDRAEAHDRGQDVTQYNTIFSCYNDWRQSLDNIVLDEAFSANQLAIEQPDAFTDGTHSSVVQATKLVLLQEGDSWFTKELLKKLDHYRACEQCVREDLANLLLGLNPQNLKIPESQRGMLLLVLSELYTI</sequence>
<reference evidence="1 2" key="2">
    <citation type="journal article" date="2013" name="Genome Biol. Evol.">
        <title>Genome sequencing of Giardia lamblia genotypes A2 and B isolates (DH and GS) and comparative analysis with the genomes of genotypes A1 and E (WB and Pig).</title>
        <authorList>
            <person name="Adam R.D."/>
            <person name="Dahlstrom E.W."/>
            <person name="Martens C.A."/>
            <person name="Bruno D.P."/>
            <person name="Barbian K.D."/>
            <person name="Ricklefs S.M."/>
            <person name="Hernandez M.M."/>
            <person name="Narla N.P."/>
            <person name="Patel R.B."/>
            <person name="Porcella S.F."/>
            <person name="Nash T.E."/>
        </authorList>
    </citation>
    <scope>NUCLEOTIDE SEQUENCE [LARGE SCALE GENOMIC DNA]</scope>
    <source>
        <strain evidence="1 2">DH</strain>
    </source>
</reference>
<evidence type="ECO:0000313" key="1">
    <source>
        <dbReference type="EMBL" id="ESU39303.1"/>
    </source>
</evidence>